<dbReference type="AlphaFoldDB" id="E0UPP7"/>
<dbReference type="SUPFAM" id="SSF53244">
    <property type="entry name" value="MurD-like peptide ligases, peptide-binding domain"/>
    <property type="match status" value="1"/>
</dbReference>
<keyword evidence="5" id="KW-0067">ATP-binding</keyword>
<dbReference type="eggNOG" id="COG0285">
    <property type="taxonomic scope" value="Bacteria"/>
</dbReference>
<keyword evidence="2 7" id="KW-0436">Ligase</keyword>
<keyword evidence="3" id="KW-0479">Metal-binding</keyword>
<evidence type="ECO:0000313" key="8">
    <source>
        <dbReference type="Proteomes" id="UP000007803"/>
    </source>
</evidence>
<name>E0UPP7_SULAO</name>
<dbReference type="RefSeq" id="WP_013326395.1">
    <property type="nucleotide sequence ID" value="NC_014506.1"/>
</dbReference>
<gene>
    <name evidence="7" type="ordered locus">Saut_0590</name>
</gene>
<dbReference type="InterPro" id="IPR001645">
    <property type="entry name" value="Folylpolyglutamate_synth"/>
</dbReference>
<evidence type="ECO:0000256" key="1">
    <source>
        <dbReference type="ARBA" id="ARBA00008276"/>
    </source>
</evidence>
<accession>E0UPP7</accession>
<dbReference type="GO" id="GO:0046872">
    <property type="term" value="F:metal ion binding"/>
    <property type="evidence" value="ECO:0007669"/>
    <property type="project" value="UniProtKB-KW"/>
</dbReference>
<dbReference type="Gene3D" id="3.40.1190.10">
    <property type="entry name" value="Mur-like, catalytic domain"/>
    <property type="match status" value="1"/>
</dbReference>
<dbReference type="Gene3D" id="3.90.190.20">
    <property type="entry name" value="Mur ligase, C-terminal domain"/>
    <property type="match status" value="1"/>
</dbReference>
<dbReference type="GO" id="GO:0008841">
    <property type="term" value="F:dihydrofolate synthase activity"/>
    <property type="evidence" value="ECO:0007669"/>
    <property type="project" value="TreeGrafter"/>
</dbReference>
<dbReference type="GO" id="GO:0005524">
    <property type="term" value="F:ATP binding"/>
    <property type="evidence" value="ECO:0007669"/>
    <property type="project" value="UniProtKB-KW"/>
</dbReference>
<organism evidence="7 8">
    <name type="scientific">Sulfurimonas autotrophica (strain ATCC BAA-671 / DSM 16294 / JCM 11897 / OK10)</name>
    <dbReference type="NCBI Taxonomy" id="563040"/>
    <lineage>
        <taxon>Bacteria</taxon>
        <taxon>Pseudomonadati</taxon>
        <taxon>Campylobacterota</taxon>
        <taxon>Epsilonproteobacteria</taxon>
        <taxon>Campylobacterales</taxon>
        <taxon>Sulfurimonadaceae</taxon>
        <taxon>Sulfurimonas</taxon>
    </lineage>
</organism>
<dbReference type="EC" id="6.3.2.17" evidence="7"/>
<dbReference type="GO" id="GO:0005737">
    <property type="term" value="C:cytoplasm"/>
    <property type="evidence" value="ECO:0007669"/>
    <property type="project" value="TreeGrafter"/>
</dbReference>
<evidence type="ECO:0000256" key="5">
    <source>
        <dbReference type="ARBA" id="ARBA00022840"/>
    </source>
</evidence>
<dbReference type="Proteomes" id="UP000007803">
    <property type="component" value="Chromosome"/>
</dbReference>
<evidence type="ECO:0000256" key="6">
    <source>
        <dbReference type="ARBA" id="ARBA00022842"/>
    </source>
</evidence>
<dbReference type="PANTHER" id="PTHR11136">
    <property type="entry name" value="FOLYLPOLYGLUTAMATE SYNTHASE-RELATED"/>
    <property type="match status" value="1"/>
</dbReference>
<dbReference type="InterPro" id="IPR036615">
    <property type="entry name" value="Mur_ligase_C_dom_sf"/>
</dbReference>
<keyword evidence="4" id="KW-0547">Nucleotide-binding</keyword>
<keyword evidence="8" id="KW-1185">Reference proteome</keyword>
<evidence type="ECO:0000256" key="3">
    <source>
        <dbReference type="ARBA" id="ARBA00022723"/>
    </source>
</evidence>
<sequence>MLQTFLDNKPLYYDKIDYARMPRIYERIKSALKIPKIIHLVGTNGKGTTGRFLASALYSLGFSVGHYTSPHILEFNERIWLDGKSVNDTVLNEAHTKLLSLLTPQKAETLSYFEYTTLLAIFLYQECDYVVLEAGLGGEYDATAVFENILTLVTPIDFDHEAFLGSEIESIATTKLNAVRTRAILANQPHEEVITVAKRIAQQKDVLIEEYDSLLNEQDSIKITKIAQNNNLPHYLKENLMLSIAALKILGIDYDVENFENAKLFGRLSQLGTNILVDVGHNTLAAKSIYETLKENKYILVYNSYKDKNYSEIIHILKPIIYHVEIIDVKDDRIEERNKLVQAIENLNITHKKFEGIETHENYLVFGSFSVVETFLKEYRE</sequence>
<evidence type="ECO:0000256" key="4">
    <source>
        <dbReference type="ARBA" id="ARBA00022741"/>
    </source>
</evidence>
<dbReference type="KEGG" id="sua:Saut_0590"/>
<dbReference type="GO" id="GO:0004326">
    <property type="term" value="F:tetrahydrofolylpolyglutamate synthase activity"/>
    <property type="evidence" value="ECO:0007669"/>
    <property type="project" value="UniProtKB-EC"/>
</dbReference>
<dbReference type="HOGENOM" id="CLU_015869_1_1_7"/>
<dbReference type="SUPFAM" id="SSF53623">
    <property type="entry name" value="MurD-like peptide ligases, catalytic domain"/>
    <property type="match status" value="1"/>
</dbReference>
<evidence type="ECO:0000313" key="7">
    <source>
        <dbReference type="EMBL" id="ADN08639.1"/>
    </source>
</evidence>
<evidence type="ECO:0000256" key="2">
    <source>
        <dbReference type="ARBA" id="ARBA00022598"/>
    </source>
</evidence>
<comment type="similarity">
    <text evidence="1">Belongs to the folylpolyglutamate synthase family.</text>
</comment>
<proteinExistence type="inferred from homology"/>
<protein>
    <submittedName>
        <fullName evidence="7">FolC bifunctional protein</fullName>
        <ecNumber evidence="7">6.3.2.17</ecNumber>
    </submittedName>
</protein>
<dbReference type="InterPro" id="IPR036565">
    <property type="entry name" value="Mur-like_cat_sf"/>
</dbReference>
<keyword evidence="6" id="KW-0460">Magnesium</keyword>
<dbReference type="PANTHER" id="PTHR11136:SF0">
    <property type="entry name" value="DIHYDROFOLATE SYNTHETASE-RELATED"/>
    <property type="match status" value="1"/>
</dbReference>
<dbReference type="STRING" id="563040.Saut_0590"/>
<dbReference type="EMBL" id="CP002205">
    <property type="protein sequence ID" value="ADN08639.1"/>
    <property type="molecule type" value="Genomic_DNA"/>
</dbReference>
<reference evidence="8" key="1">
    <citation type="journal article" date="2010" name="Stand. Genomic Sci.">
        <title>Complete genome sequence of Sulfurimonas autotrophica type strain (OK10).</title>
        <authorList>
            <person name="Sikorski J."/>
            <person name="Munk C."/>
            <person name="Lapidus A."/>
            <person name="Djao O."/>
            <person name="Lucas S."/>
            <person name="Glavina Del Rio T."/>
            <person name="Nolan M."/>
            <person name="Tice H."/>
            <person name="Han C."/>
            <person name="Cheng J."/>
            <person name="Tapia R."/>
            <person name="Goodwin L."/>
            <person name="Pitluck S."/>
            <person name="Liolios K."/>
            <person name="Ivanova N."/>
            <person name="Mavromatis K."/>
            <person name="Mikhailova N."/>
            <person name="Pati A."/>
            <person name="Sims D."/>
            <person name="Meincke L."/>
            <person name="Brettin T."/>
            <person name="Detter J."/>
            <person name="Chen A."/>
            <person name="Palaniappan K."/>
            <person name="Land M."/>
            <person name="Hauser L."/>
            <person name="Chang Y."/>
            <person name="Jeffries C."/>
            <person name="Rohde M."/>
            <person name="Lang E."/>
            <person name="Spring S."/>
            <person name="Goker M."/>
            <person name="Woyke T."/>
            <person name="Bristow J."/>
            <person name="Eisen J."/>
            <person name="Markowitz V."/>
            <person name="Hugenholtz P."/>
            <person name="Kyrpides N."/>
            <person name="Klenk H."/>
        </authorList>
    </citation>
    <scope>NUCLEOTIDE SEQUENCE [LARGE SCALE GENOMIC DNA]</scope>
    <source>
        <strain evidence="8">ATCC BAA-671 / DSM 16294 / JCM 11897 / OK10</strain>
    </source>
</reference>
<dbReference type="NCBIfam" id="TIGR01499">
    <property type="entry name" value="folC"/>
    <property type="match status" value="1"/>
</dbReference>